<feature type="signal peptide" evidence="1">
    <location>
        <begin position="1"/>
        <end position="17"/>
    </location>
</feature>
<keyword evidence="3" id="KW-1185">Reference proteome</keyword>
<evidence type="ECO:0000313" key="3">
    <source>
        <dbReference type="Proteomes" id="UP000189475"/>
    </source>
</evidence>
<organism evidence="2 3">
    <name type="scientific">Vibrio palustris</name>
    <dbReference type="NCBI Taxonomy" id="1918946"/>
    <lineage>
        <taxon>Bacteria</taxon>
        <taxon>Pseudomonadati</taxon>
        <taxon>Pseudomonadota</taxon>
        <taxon>Gammaproteobacteria</taxon>
        <taxon>Vibrionales</taxon>
        <taxon>Vibrionaceae</taxon>
        <taxon>Vibrio</taxon>
    </lineage>
</organism>
<dbReference type="AlphaFoldDB" id="A0A1R4B843"/>
<feature type="chain" id="PRO_5012413172" description="Lipoprotein" evidence="1">
    <location>
        <begin position="18"/>
        <end position="499"/>
    </location>
</feature>
<keyword evidence="1" id="KW-0732">Signal</keyword>
<name>A0A1R4B843_9VIBR</name>
<gene>
    <name evidence="2" type="ORF">VPAL9027_03107</name>
</gene>
<dbReference type="STRING" id="1918946.VPAL9027_03107"/>
<protein>
    <recommendedName>
        <fullName evidence="4">Lipoprotein</fullName>
    </recommendedName>
</protein>
<proteinExistence type="predicted"/>
<dbReference type="OrthoDB" id="5348860at2"/>
<evidence type="ECO:0000256" key="1">
    <source>
        <dbReference type="SAM" id="SignalP"/>
    </source>
</evidence>
<dbReference type="Proteomes" id="UP000189475">
    <property type="component" value="Unassembled WGS sequence"/>
</dbReference>
<dbReference type="PROSITE" id="PS51257">
    <property type="entry name" value="PROKAR_LIPOPROTEIN"/>
    <property type="match status" value="1"/>
</dbReference>
<sequence length="499" mass="55740">MKALQNPVILLSSLALAACSSTSPPKQTQLADLNHPESIKPQSFMLRGSVVIGPNSQTITPCGSQQQFQLSLPQSLMTKAASVSASPYDSHYGEMVGYIKPPSQSGDNGDYAGRFVVTHINVLSGKSQHQCHLYPLPTRAFGNTPDKWSATFTQDGIIFSPSQGQSSQLALSGGELSEQRRKYQTNDGDLTLDAKYCINQHSHTLYGWKAALRHQQHTYRGCAILGNTDSSLKWAGVYYAASKTNQGFTVSMQLSRDHTAVTRYSYENDQPDVVETGYWQSLGNRQVDVVMTRHDQQYLVTQRIFHAKHETFSASQEKVGDTVYPIANGGLTLYKDYHDSVGLEEPDRSKKPTSLIASSEYDENVDQALRRYLIEHKLANGDHHYRWLTYDLNGDEHSELLVYMDWQQKKEGSLLVFNNVSGQWVFNSQIITNIPVYLSNKSTEGWRDLVITSQLSGKLQRLSFTDGHYQPTEPNVAQPHDAVMLFSGGISPRQQGIHL</sequence>
<dbReference type="RefSeq" id="WP_077315476.1">
    <property type="nucleotide sequence ID" value="NZ_AP024887.1"/>
</dbReference>
<dbReference type="EMBL" id="FUFT01000009">
    <property type="protein sequence ID" value="SJL85084.1"/>
    <property type="molecule type" value="Genomic_DNA"/>
</dbReference>
<reference evidence="2 3" key="1">
    <citation type="submission" date="2017-02" db="EMBL/GenBank/DDBJ databases">
        <authorList>
            <person name="Peterson S.W."/>
        </authorList>
    </citation>
    <scope>NUCLEOTIDE SEQUENCE [LARGE SCALE GENOMIC DNA]</scope>
    <source>
        <strain evidence="2 3">CECT 9027</strain>
    </source>
</reference>
<evidence type="ECO:0000313" key="2">
    <source>
        <dbReference type="EMBL" id="SJL85084.1"/>
    </source>
</evidence>
<evidence type="ECO:0008006" key="4">
    <source>
        <dbReference type="Google" id="ProtNLM"/>
    </source>
</evidence>
<accession>A0A1R4B843</accession>